<reference evidence="13 16" key="2">
    <citation type="submission" date="2018-10" db="EMBL/GenBank/DDBJ databases">
        <title>Sequencing the genomes of 1000 actinobacteria strains.</title>
        <authorList>
            <person name="Klenk H.-P."/>
        </authorList>
    </citation>
    <scope>NUCLEOTIDE SEQUENCE [LARGE SCALE GENOMIC DNA]</scope>
    <source>
        <strain evidence="13 16">DSM 45119</strain>
    </source>
</reference>
<evidence type="ECO:0000256" key="2">
    <source>
        <dbReference type="ARBA" id="ARBA00022448"/>
    </source>
</evidence>
<feature type="transmembrane region" description="Helical" evidence="10">
    <location>
        <begin position="260"/>
        <end position="279"/>
    </location>
</feature>
<dbReference type="PANTHER" id="PTHR10110">
    <property type="entry name" value="SODIUM/HYDROGEN EXCHANGER"/>
    <property type="match status" value="1"/>
</dbReference>
<dbReference type="Gene3D" id="6.10.140.1330">
    <property type="match status" value="1"/>
</dbReference>
<dbReference type="InterPro" id="IPR006153">
    <property type="entry name" value="Cation/H_exchanger_TM"/>
</dbReference>
<evidence type="ECO:0000313" key="16">
    <source>
        <dbReference type="Proteomes" id="UP000270697"/>
    </source>
</evidence>
<dbReference type="Pfam" id="PF00999">
    <property type="entry name" value="Na_H_Exchanger"/>
    <property type="match status" value="1"/>
</dbReference>
<evidence type="ECO:0000256" key="11">
    <source>
        <dbReference type="SAM" id="MobiDB-lite"/>
    </source>
</evidence>
<protein>
    <submittedName>
        <fullName evidence="14">Monovalent cation:H+ antiporter, CPA1 family</fullName>
    </submittedName>
    <submittedName>
        <fullName evidence="13">Sodium/proton antiporter (CPA1 family)</fullName>
    </submittedName>
</protein>
<keyword evidence="10" id="KW-0050">Antiport</keyword>
<dbReference type="GO" id="GO:0051453">
    <property type="term" value="P:regulation of intracellular pH"/>
    <property type="evidence" value="ECO:0007669"/>
    <property type="project" value="TreeGrafter"/>
</dbReference>
<feature type="region of interest" description="Disordered" evidence="11">
    <location>
        <begin position="467"/>
        <end position="486"/>
    </location>
</feature>
<comment type="function">
    <text evidence="10">Na(+)/H(+) antiporter that extrudes sodium in exchange for external protons.</text>
</comment>
<dbReference type="InterPro" id="IPR018422">
    <property type="entry name" value="Cation/H_exchanger_CPA1"/>
</dbReference>
<dbReference type="AlphaFoldDB" id="A0A1I5JN12"/>
<dbReference type="InterPro" id="IPR004705">
    <property type="entry name" value="Cation/H_exchanger_CPA1_bac"/>
</dbReference>
<evidence type="ECO:0000256" key="7">
    <source>
        <dbReference type="ARBA" id="ARBA00023065"/>
    </source>
</evidence>
<evidence type="ECO:0000256" key="8">
    <source>
        <dbReference type="ARBA" id="ARBA00023136"/>
    </source>
</evidence>
<dbReference type="Proteomes" id="UP000199398">
    <property type="component" value="Unassembled WGS sequence"/>
</dbReference>
<feature type="transmembrane region" description="Helical" evidence="10">
    <location>
        <begin position="85"/>
        <end position="103"/>
    </location>
</feature>
<dbReference type="EMBL" id="RBXX01000002">
    <property type="protein sequence ID" value="RKT84674.1"/>
    <property type="molecule type" value="Genomic_DNA"/>
</dbReference>
<feature type="transmembrane region" description="Helical" evidence="10">
    <location>
        <begin position="344"/>
        <end position="366"/>
    </location>
</feature>
<evidence type="ECO:0000313" key="15">
    <source>
        <dbReference type="Proteomes" id="UP000199398"/>
    </source>
</evidence>
<accession>A0A1I5JN12</accession>
<evidence type="ECO:0000256" key="10">
    <source>
        <dbReference type="RuleBase" id="RU366002"/>
    </source>
</evidence>
<feature type="transmembrane region" description="Helical" evidence="10">
    <location>
        <begin position="299"/>
        <end position="323"/>
    </location>
</feature>
<feature type="transmembrane region" description="Helical" evidence="10">
    <location>
        <begin position="204"/>
        <end position="222"/>
    </location>
</feature>
<evidence type="ECO:0000256" key="4">
    <source>
        <dbReference type="ARBA" id="ARBA00022692"/>
    </source>
</evidence>
<evidence type="ECO:0000313" key="13">
    <source>
        <dbReference type="EMBL" id="RKT84674.1"/>
    </source>
</evidence>
<feature type="transmembrane region" description="Helical" evidence="10">
    <location>
        <begin position="175"/>
        <end position="197"/>
    </location>
</feature>
<evidence type="ECO:0000313" key="14">
    <source>
        <dbReference type="EMBL" id="SFO73746.1"/>
    </source>
</evidence>
<comment type="subcellular location">
    <subcellularLocation>
        <location evidence="1 10">Cell membrane</location>
        <topology evidence="1 10">Multi-pass membrane protein</topology>
    </subcellularLocation>
</comment>
<comment type="similarity">
    <text evidence="10">Belongs to the monovalent cation:proton antiporter 1 (CPA1) transporter (TC 2.A.36) family.</text>
</comment>
<dbReference type="GO" id="GO:0015386">
    <property type="term" value="F:potassium:proton antiporter activity"/>
    <property type="evidence" value="ECO:0007669"/>
    <property type="project" value="TreeGrafter"/>
</dbReference>
<keyword evidence="7 10" id="KW-0406">Ion transport</keyword>
<evidence type="ECO:0000256" key="6">
    <source>
        <dbReference type="ARBA" id="ARBA00023053"/>
    </source>
</evidence>
<evidence type="ECO:0000256" key="3">
    <source>
        <dbReference type="ARBA" id="ARBA00022475"/>
    </source>
</evidence>
<dbReference type="PANTHER" id="PTHR10110:SF86">
    <property type="entry name" value="SODIUM_HYDROGEN EXCHANGER 7"/>
    <property type="match status" value="1"/>
</dbReference>
<dbReference type="RefSeq" id="WP_093159129.1">
    <property type="nucleotide sequence ID" value="NZ_FOUP01000023.1"/>
</dbReference>
<name>A0A1I5JN12_9PSEU</name>
<feature type="compositionally biased region" description="Basic and acidic residues" evidence="11">
    <location>
        <begin position="476"/>
        <end position="486"/>
    </location>
</feature>
<dbReference type="EMBL" id="FOUP01000023">
    <property type="protein sequence ID" value="SFO73746.1"/>
    <property type="molecule type" value="Genomic_DNA"/>
</dbReference>
<keyword evidence="4 10" id="KW-0812">Transmembrane</keyword>
<gene>
    <name evidence="13" type="ORF">ATL45_2998</name>
    <name evidence="14" type="ORF">SAMN05421805_12341</name>
</gene>
<evidence type="ECO:0000256" key="9">
    <source>
        <dbReference type="ARBA" id="ARBA00023201"/>
    </source>
</evidence>
<feature type="domain" description="Cation/H+ exchanger transmembrane" evidence="12">
    <location>
        <begin position="10"/>
        <end position="403"/>
    </location>
</feature>
<dbReference type="OrthoDB" id="57886at2"/>
<proteinExistence type="inferred from homology"/>
<keyword evidence="5 10" id="KW-1133">Transmembrane helix</keyword>
<feature type="transmembrane region" description="Helical" evidence="10">
    <location>
        <begin position="228"/>
        <end position="244"/>
    </location>
</feature>
<dbReference type="GO" id="GO:0015385">
    <property type="term" value="F:sodium:proton antiporter activity"/>
    <property type="evidence" value="ECO:0007669"/>
    <property type="project" value="InterPro"/>
</dbReference>
<dbReference type="Proteomes" id="UP000270697">
    <property type="component" value="Unassembled WGS sequence"/>
</dbReference>
<evidence type="ECO:0000259" key="12">
    <source>
        <dbReference type="Pfam" id="PF00999"/>
    </source>
</evidence>
<sequence>MVQLLLVLIGALLVTALARSREIAAPLLLVLVGLLVSLIPGTSELNINPELLLTVVLPPLLYAAALESSYTNFRAQIRKIAHHGVLQVIATSFVIGWLAYALIPELPLTSAIVLGAVIAPPDAVTASAIGRQLKLPRGVMTILGGESLINDAAALTIYRMAIAAVVGATPTLSHGVLVFVLAVVFGVGLGLVFGVLAQAARTRIPDVQVATVLGVLVPFIAYLTAEELYGSGVLAVVTAGLYVGHNQPRARAAGRLQEHTVWASINLLLESLVFAYIGLQLKTVVDALIASGRDISSLLLATLAIFAATVGFRVLWMFSSNYLPGLSHLLSPGHRPGGRWRRTAVISWAGMRGVVTLAAAGAIPFTTSAGEPFPARDLIQFVASVITVATILVQGTTLPWLIRKLDVIDPAEAARDDHEEAEARVTATNAALRYLDGLAPADLHTDPERFDRIITRMKALVEHQGMAAAEQVGRTPAEREDTSSRGFSDLRRDLLEVQRSAMADERDAGNLDDEVLRRVLRELDLQEAALDSSWRNR</sequence>
<dbReference type="STRING" id="455193.SAMN05421805_12341"/>
<keyword evidence="2 10" id="KW-0813">Transport</keyword>
<evidence type="ECO:0000256" key="1">
    <source>
        <dbReference type="ARBA" id="ARBA00004651"/>
    </source>
</evidence>
<keyword evidence="6 10" id="KW-0915">Sodium</keyword>
<keyword evidence="8 10" id="KW-0472">Membrane</keyword>
<dbReference type="GO" id="GO:0005886">
    <property type="term" value="C:plasma membrane"/>
    <property type="evidence" value="ECO:0007669"/>
    <property type="project" value="UniProtKB-SubCell"/>
</dbReference>
<dbReference type="NCBIfam" id="TIGR00831">
    <property type="entry name" value="a_cpa1"/>
    <property type="match status" value="1"/>
</dbReference>
<evidence type="ECO:0000256" key="5">
    <source>
        <dbReference type="ARBA" id="ARBA00022989"/>
    </source>
</evidence>
<keyword evidence="9 10" id="KW-0739">Sodium transport</keyword>
<keyword evidence="16" id="KW-1185">Reference proteome</keyword>
<comment type="caution">
    <text evidence="10">Lacks conserved residue(s) required for the propagation of feature annotation.</text>
</comment>
<organism evidence="14 15">
    <name type="scientific">Saccharopolyspora antimicrobica</name>
    <dbReference type="NCBI Taxonomy" id="455193"/>
    <lineage>
        <taxon>Bacteria</taxon>
        <taxon>Bacillati</taxon>
        <taxon>Actinomycetota</taxon>
        <taxon>Actinomycetes</taxon>
        <taxon>Pseudonocardiales</taxon>
        <taxon>Pseudonocardiaceae</taxon>
        <taxon>Saccharopolyspora</taxon>
    </lineage>
</organism>
<keyword evidence="3 10" id="KW-1003">Cell membrane</keyword>
<feature type="transmembrane region" description="Helical" evidence="10">
    <location>
        <begin position="378"/>
        <end position="402"/>
    </location>
</feature>
<feature type="transmembrane region" description="Helical" evidence="10">
    <location>
        <begin position="51"/>
        <end position="73"/>
    </location>
</feature>
<reference evidence="14 15" key="1">
    <citation type="submission" date="2016-10" db="EMBL/GenBank/DDBJ databases">
        <authorList>
            <person name="de Groot N.N."/>
        </authorList>
    </citation>
    <scope>NUCLEOTIDE SEQUENCE [LARGE SCALE GENOMIC DNA]</scope>
    <source>
        <strain evidence="14 15">CPCC 201259</strain>
    </source>
</reference>
<dbReference type="GO" id="GO:0098719">
    <property type="term" value="P:sodium ion import across plasma membrane"/>
    <property type="evidence" value="ECO:0007669"/>
    <property type="project" value="TreeGrafter"/>
</dbReference>